<feature type="domain" description="Copper amine oxidase-like N-terminal" evidence="1">
    <location>
        <begin position="10"/>
        <end position="57"/>
    </location>
</feature>
<dbReference type="Pfam" id="PF07833">
    <property type="entry name" value="Cu_amine_oxidN1"/>
    <property type="match status" value="1"/>
</dbReference>
<accession>A0ABY3AWP6</accession>
<dbReference type="EMBL" id="SADY01000001">
    <property type="protein sequence ID" value="TQR47247.1"/>
    <property type="molecule type" value="Genomic_DNA"/>
</dbReference>
<evidence type="ECO:0000313" key="2">
    <source>
        <dbReference type="EMBL" id="TQR47247.1"/>
    </source>
</evidence>
<protein>
    <recommendedName>
        <fullName evidence="1">Copper amine oxidase-like N-terminal domain-containing protein</fullName>
    </recommendedName>
</protein>
<evidence type="ECO:0000259" key="1">
    <source>
        <dbReference type="Pfam" id="PF07833"/>
    </source>
</evidence>
<gene>
    <name evidence="2" type="ORF">C7Y44_02160</name>
</gene>
<proteinExistence type="predicted"/>
<dbReference type="InterPro" id="IPR012854">
    <property type="entry name" value="Cu_amine_oxidase-like_N"/>
</dbReference>
<reference evidence="2 3" key="1">
    <citation type="submission" date="2018-03" db="EMBL/GenBank/DDBJ databases">
        <title>Aerobic endospore-forming bacteria genome sequencing and assembly.</title>
        <authorList>
            <person name="Cavalcante D.A."/>
            <person name="Driks A."/>
            <person name="Putonti C."/>
            <person name="De-Souza M.T."/>
        </authorList>
    </citation>
    <scope>NUCLEOTIDE SEQUENCE [LARGE SCALE GENOMIC DNA]</scope>
    <source>
        <strain evidence="2 3">SDF0028</strain>
    </source>
</reference>
<dbReference type="InterPro" id="IPR036582">
    <property type="entry name" value="Mao_N_sf"/>
</dbReference>
<sequence>MCTYIKLIVKENTITEHLPTITDRGRTLVPHRFVSEALDGQVKWDGKTSTAIVQCGRDIFAVIISYTHTLDQVLKQKKQQTFWPCPVAFFVD</sequence>
<dbReference type="Proteomes" id="UP000316208">
    <property type="component" value="Unassembled WGS sequence"/>
</dbReference>
<organism evidence="2 3">
    <name type="scientific">Paenibacillus popilliae</name>
    <name type="common">Bacillus popilliae</name>
    <dbReference type="NCBI Taxonomy" id="78057"/>
    <lineage>
        <taxon>Bacteria</taxon>
        <taxon>Bacillati</taxon>
        <taxon>Bacillota</taxon>
        <taxon>Bacilli</taxon>
        <taxon>Bacillales</taxon>
        <taxon>Paenibacillaceae</taxon>
        <taxon>Paenibacillus</taxon>
    </lineage>
</organism>
<evidence type="ECO:0000313" key="3">
    <source>
        <dbReference type="Proteomes" id="UP000316208"/>
    </source>
</evidence>
<comment type="caution">
    <text evidence="2">The sequence shown here is derived from an EMBL/GenBank/DDBJ whole genome shotgun (WGS) entry which is preliminary data.</text>
</comment>
<keyword evidence="3" id="KW-1185">Reference proteome</keyword>
<dbReference type="SUPFAM" id="SSF55383">
    <property type="entry name" value="Copper amine oxidase, domain N"/>
    <property type="match status" value="1"/>
</dbReference>
<name>A0ABY3AWP6_PAEPP</name>